<accession>A0A139W8W3</accession>
<proteinExistence type="predicted"/>
<dbReference type="InParanoid" id="A0A139W8W3"/>
<dbReference type="Proteomes" id="UP000007266">
    <property type="component" value="Unassembled WGS sequence"/>
</dbReference>
<dbReference type="EMBL" id="KQ972910">
    <property type="protein sequence ID" value="KXZ75729.1"/>
    <property type="molecule type" value="Genomic_DNA"/>
</dbReference>
<reference evidence="1 2" key="2">
    <citation type="journal article" date="2010" name="Nucleic Acids Res.">
        <title>BeetleBase in 2010: revisions to provide comprehensive genomic information for Tribolium castaneum.</title>
        <authorList>
            <person name="Kim H.S."/>
            <person name="Murphy T."/>
            <person name="Xia J."/>
            <person name="Caragea D."/>
            <person name="Park Y."/>
            <person name="Beeman R.W."/>
            <person name="Lorenzen M.D."/>
            <person name="Butcher S."/>
            <person name="Manak J.R."/>
            <person name="Brown S.J."/>
        </authorList>
    </citation>
    <scope>NUCLEOTIDE SEQUENCE [LARGE SCALE GENOMIC DNA]</scope>
    <source>
        <strain evidence="1 2">Georgia GA2</strain>
    </source>
</reference>
<evidence type="ECO:0000313" key="2">
    <source>
        <dbReference type="Proteomes" id="UP000007266"/>
    </source>
</evidence>
<reference evidence="1 2" key="1">
    <citation type="journal article" date="2008" name="Nature">
        <title>The genome of the model beetle and pest Tribolium castaneum.</title>
        <authorList>
            <consortium name="Tribolium Genome Sequencing Consortium"/>
            <person name="Richards S."/>
            <person name="Gibbs R.A."/>
            <person name="Weinstock G.M."/>
            <person name="Brown S.J."/>
            <person name="Denell R."/>
            <person name="Beeman R.W."/>
            <person name="Gibbs R."/>
            <person name="Beeman R.W."/>
            <person name="Brown S.J."/>
            <person name="Bucher G."/>
            <person name="Friedrich M."/>
            <person name="Grimmelikhuijzen C.J."/>
            <person name="Klingler M."/>
            <person name="Lorenzen M."/>
            <person name="Richards S."/>
            <person name="Roth S."/>
            <person name="Schroder R."/>
            <person name="Tautz D."/>
            <person name="Zdobnov E.M."/>
            <person name="Muzny D."/>
            <person name="Gibbs R.A."/>
            <person name="Weinstock G.M."/>
            <person name="Attaway T."/>
            <person name="Bell S."/>
            <person name="Buhay C.J."/>
            <person name="Chandrabose M.N."/>
            <person name="Chavez D."/>
            <person name="Clerk-Blankenburg K.P."/>
            <person name="Cree A."/>
            <person name="Dao M."/>
            <person name="Davis C."/>
            <person name="Chacko J."/>
            <person name="Dinh H."/>
            <person name="Dugan-Rocha S."/>
            <person name="Fowler G."/>
            <person name="Garner T.T."/>
            <person name="Garnes J."/>
            <person name="Gnirke A."/>
            <person name="Hawes A."/>
            <person name="Hernandez J."/>
            <person name="Hines S."/>
            <person name="Holder M."/>
            <person name="Hume J."/>
            <person name="Jhangiani S.N."/>
            <person name="Joshi V."/>
            <person name="Khan Z.M."/>
            <person name="Jackson L."/>
            <person name="Kovar C."/>
            <person name="Kowis A."/>
            <person name="Lee S."/>
            <person name="Lewis L.R."/>
            <person name="Margolis J."/>
            <person name="Morgan M."/>
            <person name="Nazareth L.V."/>
            <person name="Nguyen N."/>
            <person name="Okwuonu G."/>
            <person name="Parker D."/>
            <person name="Richards S."/>
            <person name="Ruiz S.J."/>
            <person name="Santibanez J."/>
            <person name="Savard J."/>
            <person name="Scherer S.E."/>
            <person name="Schneider B."/>
            <person name="Sodergren E."/>
            <person name="Tautz D."/>
            <person name="Vattahil S."/>
            <person name="Villasana D."/>
            <person name="White C.S."/>
            <person name="Wright R."/>
            <person name="Park Y."/>
            <person name="Beeman R.W."/>
            <person name="Lord J."/>
            <person name="Oppert B."/>
            <person name="Lorenzen M."/>
            <person name="Brown S."/>
            <person name="Wang L."/>
            <person name="Savard J."/>
            <person name="Tautz D."/>
            <person name="Richards S."/>
            <person name="Weinstock G."/>
            <person name="Gibbs R.A."/>
            <person name="Liu Y."/>
            <person name="Worley K."/>
            <person name="Weinstock G."/>
            <person name="Elsik C.G."/>
            <person name="Reese J.T."/>
            <person name="Elhaik E."/>
            <person name="Landan G."/>
            <person name="Graur D."/>
            <person name="Arensburger P."/>
            <person name="Atkinson P."/>
            <person name="Beeman R.W."/>
            <person name="Beidler J."/>
            <person name="Brown S.J."/>
            <person name="Demuth J.P."/>
            <person name="Drury D.W."/>
            <person name="Du Y.Z."/>
            <person name="Fujiwara H."/>
            <person name="Lorenzen M."/>
            <person name="Maselli V."/>
            <person name="Osanai M."/>
            <person name="Park Y."/>
            <person name="Robertson H.M."/>
            <person name="Tu Z."/>
            <person name="Wang J.J."/>
            <person name="Wang S."/>
            <person name="Richards S."/>
            <person name="Song H."/>
            <person name="Zhang L."/>
            <person name="Sodergren E."/>
            <person name="Werner D."/>
            <person name="Stanke M."/>
            <person name="Morgenstern B."/>
            <person name="Solovyev V."/>
            <person name="Kosarev P."/>
            <person name="Brown G."/>
            <person name="Chen H.C."/>
            <person name="Ermolaeva O."/>
            <person name="Hlavina W."/>
            <person name="Kapustin Y."/>
            <person name="Kiryutin B."/>
            <person name="Kitts P."/>
            <person name="Maglott D."/>
            <person name="Pruitt K."/>
            <person name="Sapojnikov V."/>
            <person name="Souvorov A."/>
            <person name="Mackey A.J."/>
            <person name="Waterhouse R.M."/>
            <person name="Wyder S."/>
            <person name="Zdobnov E.M."/>
            <person name="Zdobnov E.M."/>
            <person name="Wyder S."/>
            <person name="Kriventseva E.V."/>
            <person name="Kadowaki T."/>
            <person name="Bork P."/>
            <person name="Aranda M."/>
            <person name="Bao R."/>
            <person name="Beermann A."/>
            <person name="Berns N."/>
            <person name="Bolognesi R."/>
            <person name="Bonneton F."/>
            <person name="Bopp D."/>
            <person name="Brown S.J."/>
            <person name="Bucher G."/>
            <person name="Butts T."/>
            <person name="Chaumot A."/>
            <person name="Denell R.E."/>
            <person name="Ferrier D.E."/>
            <person name="Friedrich M."/>
            <person name="Gordon C.M."/>
            <person name="Jindra M."/>
            <person name="Klingler M."/>
            <person name="Lan Q."/>
            <person name="Lattorff H.M."/>
            <person name="Laudet V."/>
            <person name="von Levetsow C."/>
            <person name="Liu Z."/>
            <person name="Lutz R."/>
            <person name="Lynch J.A."/>
            <person name="da Fonseca R.N."/>
            <person name="Posnien N."/>
            <person name="Reuter R."/>
            <person name="Roth S."/>
            <person name="Savard J."/>
            <person name="Schinko J.B."/>
            <person name="Schmitt C."/>
            <person name="Schoppmeier M."/>
            <person name="Schroder R."/>
            <person name="Shippy T.D."/>
            <person name="Simonnet F."/>
            <person name="Marques-Souza H."/>
            <person name="Tautz D."/>
            <person name="Tomoyasu Y."/>
            <person name="Trauner J."/>
            <person name="Van der Zee M."/>
            <person name="Vervoort M."/>
            <person name="Wittkopp N."/>
            <person name="Wimmer E.A."/>
            <person name="Yang X."/>
            <person name="Jones A.K."/>
            <person name="Sattelle D.B."/>
            <person name="Ebert P.R."/>
            <person name="Nelson D."/>
            <person name="Scott J.G."/>
            <person name="Beeman R.W."/>
            <person name="Muthukrishnan S."/>
            <person name="Kramer K.J."/>
            <person name="Arakane Y."/>
            <person name="Beeman R.W."/>
            <person name="Zhu Q."/>
            <person name="Hogenkamp D."/>
            <person name="Dixit R."/>
            <person name="Oppert B."/>
            <person name="Jiang H."/>
            <person name="Zou Z."/>
            <person name="Marshall J."/>
            <person name="Elpidina E."/>
            <person name="Vinokurov K."/>
            <person name="Oppert C."/>
            <person name="Zou Z."/>
            <person name="Evans J."/>
            <person name="Lu Z."/>
            <person name="Zhao P."/>
            <person name="Sumathipala N."/>
            <person name="Altincicek B."/>
            <person name="Vilcinskas A."/>
            <person name="Williams M."/>
            <person name="Hultmark D."/>
            <person name="Hetru C."/>
            <person name="Jiang H."/>
            <person name="Grimmelikhuijzen C.J."/>
            <person name="Hauser F."/>
            <person name="Cazzamali G."/>
            <person name="Williamson M."/>
            <person name="Park Y."/>
            <person name="Li B."/>
            <person name="Tanaka Y."/>
            <person name="Predel R."/>
            <person name="Neupert S."/>
            <person name="Schachtner J."/>
            <person name="Verleyen P."/>
            <person name="Raible F."/>
            <person name="Bork P."/>
            <person name="Friedrich M."/>
            <person name="Walden K.K."/>
            <person name="Robertson H.M."/>
            <person name="Angeli S."/>
            <person name="Foret S."/>
            <person name="Bucher G."/>
            <person name="Schuetz S."/>
            <person name="Maleszka R."/>
            <person name="Wimmer E.A."/>
            <person name="Beeman R.W."/>
            <person name="Lorenzen M."/>
            <person name="Tomoyasu Y."/>
            <person name="Miller S.C."/>
            <person name="Grossmann D."/>
            <person name="Bucher G."/>
        </authorList>
    </citation>
    <scope>NUCLEOTIDE SEQUENCE [LARGE SCALE GENOMIC DNA]</scope>
    <source>
        <strain evidence="1 2">Georgia GA2</strain>
    </source>
</reference>
<organism evidence="1 2">
    <name type="scientific">Tribolium castaneum</name>
    <name type="common">Red flour beetle</name>
    <dbReference type="NCBI Taxonomy" id="7070"/>
    <lineage>
        <taxon>Eukaryota</taxon>
        <taxon>Metazoa</taxon>
        <taxon>Ecdysozoa</taxon>
        <taxon>Arthropoda</taxon>
        <taxon>Hexapoda</taxon>
        <taxon>Insecta</taxon>
        <taxon>Pterygota</taxon>
        <taxon>Neoptera</taxon>
        <taxon>Endopterygota</taxon>
        <taxon>Coleoptera</taxon>
        <taxon>Polyphaga</taxon>
        <taxon>Cucujiformia</taxon>
        <taxon>Tenebrionidae</taxon>
        <taxon>Tenebrionidae incertae sedis</taxon>
        <taxon>Tribolium</taxon>
    </lineage>
</organism>
<gene>
    <name evidence="1" type="primary">AUGUSTUS-3.0.2_31945</name>
    <name evidence="1" type="ORF">TcasGA2_TC031945</name>
</gene>
<evidence type="ECO:0000313" key="1">
    <source>
        <dbReference type="EMBL" id="KXZ75729.1"/>
    </source>
</evidence>
<protein>
    <submittedName>
        <fullName evidence="1">Uncharacterized protein</fullName>
    </submittedName>
</protein>
<dbReference type="AlphaFoldDB" id="A0A139W8W3"/>
<name>A0A139W8W3_TRICA</name>
<sequence>MFNSLTVAPLKLITRSDRGSRAALFSHQIPYQPLAHF</sequence>
<keyword evidence="2" id="KW-1185">Reference proteome</keyword>